<dbReference type="HOGENOM" id="CLU_140544_0_0_1"/>
<keyword evidence="1" id="KW-0433">Leucine-rich repeat</keyword>
<dbReference type="InParanoid" id="L2GN10"/>
<organism evidence="4 5">
    <name type="scientific">Vittaforma corneae (strain ATCC 50505)</name>
    <name type="common">Microsporidian parasite</name>
    <name type="synonym">Nosema corneum</name>
    <dbReference type="NCBI Taxonomy" id="993615"/>
    <lineage>
        <taxon>Eukaryota</taxon>
        <taxon>Fungi</taxon>
        <taxon>Fungi incertae sedis</taxon>
        <taxon>Microsporidia</taxon>
        <taxon>Nosematidae</taxon>
        <taxon>Vittaforma</taxon>
    </lineage>
</organism>
<keyword evidence="3" id="KW-0732">Signal</keyword>
<reference evidence="5" key="1">
    <citation type="submission" date="2011-05" db="EMBL/GenBank/DDBJ databases">
        <title>The genome sequence of Vittaforma corneae strain ATCC 50505.</title>
        <authorList>
            <consortium name="The Broad Institute Genome Sequencing Platform"/>
            <person name="Cuomo C."/>
            <person name="Didier E."/>
            <person name="Bowers L."/>
            <person name="Young S.K."/>
            <person name="Zeng Q."/>
            <person name="Gargeya S."/>
            <person name="Fitzgerald M."/>
            <person name="Haas B."/>
            <person name="Abouelleil A."/>
            <person name="Alvarado L."/>
            <person name="Arachchi H.M."/>
            <person name="Berlin A."/>
            <person name="Chapman S.B."/>
            <person name="Gearin G."/>
            <person name="Goldberg J."/>
            <person name="Griggs A."/>
            <person name="Gujja S."/>
            <person name="Hansen M."/>
            <person name="Heiman D."/>
            <person name="Howarth C."/>
            <person name="Larimer J."/>
            <person name="Lui A."/>
            <person name="MacDonald P.J.P."/>
            <person name="McCowen C."/>
            <person name="Montmayeur A."/>
            <person name="Murphy C."/>
            <person name="Neiman D."/>
            <person name="Pearson M."/>
            <person name="Priest M."/>
            <person name="Roberts A."/>
            <person name="Saif S."/>
            <person name="Shea T."/>
            <person name="Sisk P."/>
            <person name="Stolte C."/>
            <person name="Sykes S."/>
            <person name="Wortman J."/>
            <person name="Nusbaum C."/>
            <person name="Birren B."/>
        </authorList>
    </citation>
    <scope>NUCLEOTIDE SEQUENCE [LARGE SCALE GENOMIC DNA]</scope>
    <source>
        <strain evidence="5">ATCC 50505</strain>
    </source>
</reference>
<dbReference type="Pfam" id="PF12799">
    <property type="entry name" value="LRR_4"/>
    <property type="match status" value="1"/>
</dbReference>
<dbReference type="RefSeq" id="XP_007604303.1">
    <property type="nucleotide sequence ID" value="XM_007604241.1"/>
</dbReference>
<dbReference type="GO" id="GO:0005737">
    <property type="term" value="C:cytoplasm"/>
    <property type="evidence" value="ECO:0007669"/>
    <property type="project" value="TreeGrafter"/>
</dbReference>
<dbReference type="GeneID" id="19881568"/>
<dbReference type="Proteomes" id="UP000011082">
    <property type="component" value="Unassembled WGS sequence"/>
</dbReference>
<keyword evidence="2" id="KW-0677">Repeat</keyword>
<dbReference type="STRING" id="993615.L2GN10"/>
<feature type="chain" id="PRO_5003960017" evidence="3">
    <location>
        <begin position="28"/>
        <end position="159"/>
    </location>
</feature>
<dbReference type="PANTHER" id="PTHR48051:SF1">
    <property type="entry name" value="RAS SUPPRESSOR PROTEIN 1"/>
    <property type="match status" value="1"/>
</dbReference>
<dbReference type="SMART" id="SM00369">
    <property type="entry name" value="LRR_TYP"/>
    <property type="match status" value="2"/>
</dbReference>
<dbReference type="InterPro" id="IPR001611">
    <property type="entry name" value="Leu-rich_rpt"/>
</dbReference>
<dbReference type="InterPro" id="IPR025875">
    <property type="entry name" value="Leu-rich_rpt_4"/>
</dbReference>
<dbReference type="InterPro" id="IPR032675">
    <property type="entry name" value="LRR_dom_sf"/>
</dbReference>
<proteinExistence type="predicted"/>
<dbReference type="VEuPathDB" id="MicrosporidiaDB:VICG_00854"/>
<evidence type="ECO:0000313" key="5">
    <source>
        <dbReference type="Proteomes" id="UP000011082"/>
    </source>
</evidence>
<gene>
    <name evidence="4" type="ORF">VICG_00854</name>
</gene>
<evidence type="ECO:0000313" key="4">
    <source>
        <dbReference type="EMBL" id="ELA42211.1"/>
    </source>
</evidence>
<evidence type="ECO:0000256" key="3">
    <source>
        <dbReference type="SAM" id="SignalP"/>
    </source>
</evidence>
<protein>
    <submittedName>
        <fullName evidence="4">Uncharacterized protein</fullName>
    </submittedName>
</protein>
<dbReference type="OrthoDB" id="660555at2759"/>
<keyword evidence="5" id="KW-1185">Reference proteome</keyword>
<accession>L2GN10</accession>
<name>L2GN10_VITCO</name>
<dbReference type="InterPro" id="IPR003591">
    <property type="entry name" value="Leu-rich_rpt_typical-subtyp"/>
</dbReference>
<dbReference type="SUPFAM" id="SSF52058">
    <property type="entry name" value="L domain-like"/>
    <property type="match status" value="1"/>
</dbReference>
<feature type="signal peptide" evidence="3">
    <location>
        <begin position="1"/>
        <end position="27"/>
    </location>
</feature>
<dbReference type="AlphaFoldDB" id="L2GN10"/>
<dbReference type="Gene3D" id="3.80.10.10">
    <property type="entry name" value="Ribonuclease Inhibitor"/>
    <property type="match status" value="1"/>
</dbReference>
<dbReference type="PANTHER" id="PTHR48051">
    <property type="match status" value="1"/>
</dbReference>
<evidence type="ECO:0000256" key="1">
    <source>
        <dbReference type="ARBA" id="ARBA00022614"/>
    </source>
</evidence>
<dbReference type="EMBL" id="JH370134">
    <property type="protein sequence ID" value="ELA42211.1"/>
    <property type="molecule type" value="Genomic_DNA"/>
</dbReference>
<evidence type="ECO:0000256" key="2">
    <source>
        <dbReference type="ARBA" id="ARBA00022737"/>
    </source>
</evidence>
<dbReference type="PROSITE" id="PS51450">
    <property type="entry name" value="LRR"/>
    <property type="match status" value="2"/>
</dbReference>
<sequence>MNIAQTIKTYKAIWSLLVLMGATLHNSDNGANTGGIYSFRNYPVDTTEISISNQGIRFIGSDIKRLVNLEKLNLSDNMLKSLPADIGELKNLKTLYLDLNKLETLPDTIGKLFSSLQLLILLGNNISEVGDGKETLGSRELKVIFENRVMFDGNILQGQ</sequence>
<dbReference type="InterPro" id="IPR050216">
    <property type="entry name" value="LRR_domain-containing"/>
</dbReference>